<reference evidence="1" key="1">
    <citation type="submission" date="2022-05" db="EMBL/GenBank/DDBJ databases">
        <authorList>
            <person name="Jo J.-H."/>
            <person name="Im W.-T."/>
        </authorList>
    </citation>
    <scope>NUCLEOTIDE SEQUENCE</scope>
    <source>
        <strain evidence="1">RB56-2</strain>
    </source>
</reference>
<organism evidence="1 2">
    <name type="scientific">Sphingomonas brevis</name>
    <dbReference type="NCBI Taxonomy" id="2908206"/>
    <lineage>
        <taxon>Bacteria</taxon>
        <taxon>Pseudomonadati</taxon>
        <taxon>Pseudomonadota</taxon>
        <taxon>Alphaproteobacteria</taxon>
        <taxon>Sphingomonadales</taxon>
        <taxon>Sphingomonadaceae</taxon>
        <taxon>Sphingomonas</taxon>
    </lineage>
</organism>
<evidence type="ECO:0000313" key="1">
    <source>
        <dbReference type="EMBL" id="MCL6740511.1"/>
    </source>
</evidence>
<evidence type="ECO:0000313" key="2">
    <source>
        <dbReference type="Proteomes" id="UP001165383"/>
    </source>
</evidence>
<proteinExistence type="predicted"/>
<accession>A0ABT0S8U0</accession>
<dbReference type="RefSeq" id="WP_249914937.1">
    <property type="nucleotide sequence ID" value="NZ_JAMGBB010000001.1"/>
</dbReference>
<protein>
    <recommendedName>
        <fullName evidence="3">CHAD domain-containing protein</fullName>
    </recommendedName>
</protein>
<gene>
    <name evidence="1" type="ORF">LZ518_05120</name>
</gene>
<dbReference type="Proteomes" id="UP001165383">
    <property type="component" value="Unassembled WGS sequence"/>
</dbReference>
<comment type="caution">
    <text evidence="1">The sequence shown here is derived from an EMBL/GenBank/DDBJ whole genome shotgun (WGS) entry which is preliminary data.</text>
</comment>
<keyword evidence="2" id="KW-1185">Reference proteome</keyword>
<evidence type="ECO:0008006" key="3">
    <source>
        <dbReference type="Google" id="ProtNLM"/>
    </source>
</evidence>
<sequence>MDIIAAHRQGLIEQLDEEVTALAGRPADHAQRAIMLHHLFDHSRGNHLWALAEARRALRIAAGIAVLRRRLDRWGWATFRRAEAEAAIEHLADAMGEAARLRAIAAYLAYRTTATQALREDVATRLDPVMVELLERCHAARRAGSALPLEEQLALADQAEELANAAVDHVQLATAWAAIGATGLCRAANRLLGDKALARQAARDRRRGAAPVERDLRTDAALPASFTANPAQHFYALQQYLRQRRRQQWREACDREPDAFELAA</sequence>
<dbReference type="EMBL" id="JAMGBB010000001">
    <property type="protein sequence ID" value="MCL6740511.1"/>
    <property type="molecule type" value="Genomic_DNA"/>
</dbReference>
<name>A0ABT0S8U0_9SPHN</name>